<dbReference type="GO" id="GO:0005886">
    <property type="term" value="C:plasma membrane"/>
    <property type="evidence" value="ECO:0007669"/>
    <property type="project" value="UniProtKB-SubCell"/>
</dbReference>
<evidence type="ECO:0000313" key="13">
    <source>
        <dbReference type="EMBL" id="ACK66325.1"/>
    </source>
</evidence>
<keyword evidence="6 10" id="KW-0812">Transmembrane</keyword>
<evidence type="ECO:0000256" key="1">
    <source>
        <dbReference type="ARBA" id="ARBA00004127"/>
    </source>
</evidence>
<evidence type="ECO:0000259" key="12">
    <source>
        <dbReference type="Pfam" id="PF16192"/>
    </source>
</evidence>
<feature type="transmembrane region" description="Helical" evidence="10">
    <location>
        <begin position="153"/>
        <end position="171"/>
    </location>
</feature>
<name>B7K1D0_RIPO1</name>
<feature type="domain" description="ArnT-like N-terminal" evidence="11">
    <location>
        <begin position="19"/>
        <end position="270"/>
    </location>
</feature>
<dbReference type="GO" id="GO:0012505">
    <property type="term" value="C:endomembrane system"/>
    <property type="evidence" value="ECO:0007669"/>
    <property type="project" value="UniProtKB-SubCell"/>
</dbReference>
<comment type="subcellular location">
    <subcellularLocation>
        <location evidence="10">Cell membrane</location>
    </subcellularLocation>
    <subcellularLocation>
        <location evidence="1">Endomembrane system</location>
        <topology evidence="1">Multi-pass membrane protein</topology>
    </subcellularLocation>
</comment>
<dbReference type="InterPro" id="IPR003342">
    <property type="entry name" value="ArnT-like_N"/>
</dbReference>
<dbReference type="PANTHER" id="PTHR10050">
    <property type="entry name" value="DOLICHYL-PHOSPHATE-MANNOSE--PROTEIN MANNOSYLTRANSFERASE"/>
    <property type="match status" value="1"/>
</dbReference>
<dbReference type="AlphaFoldDB" id="B7K1D0"/>
<feature type="transmembrane region" description="Helical" evidence="10">
    <location>
        <begin position="374"/>
        <end position="392"/>
    </location>
</feature>
<feature type="transmembrane region" description="Helical" evidence="10">
    <location>
        <begin position="191"/>
        <end position="210"/>
    </location>
</feature>
<evidence type="ECO:0000256" key="10">
    <source>
        <dbReference type="RuleBase" id="RU367007"/>
    </source>
</evidence>
<evidence type="ECO:0000256" key="4">
    <source>
        <dbReference type="ARBA" id="ARBA00022676"/>
    </source>
</evidence>
<dbReference type="HOGENOM" id="CLU_038359_0_0_3"/>
<feature type="transmembrane region" description="Helical" evidence="10">
    <location>
        <begin position="432"/>
        <end position="452"/>
    </location>
</feature>
<feature type="domain" description="Protein O-mannosyl-transferase C-terminal four TM" evidence="12">
    <location>
        <begin position="278"/>
        <end position="468"/>
    </location>
</feature>
<evidence type="ECO:0000256" key="8">
    <source>
        <dbReference type="ARBA" id="ARBA00023136"/>
    </source>
</evidence>
<evidence type="ECO:0000313" key="14">
    <source>
        <dbReference type="Proteomes" id="UP000008204"/>
    </source>
</evidence>
<dbReference type="PANTHER" id="PTHR10050:SF46">
    <property type="entry name" value="PROTEIN O-MANNOSYL-TRANSFERASE 2"/>
    <property type="match status" value="1"/>
</dbReference>
<evidence type="ECO:0000259" key="11">
    <source>
        <dbReference type="Pfam" id="PF02366"/>
    </source>
</evidence>
<dbReference type="GO" id="GO:0004169">
    <property type="term" value="F:dolichyl-phosphate-mannose-protein mannosyltransferase activity"/>
    <property type="evidence" value="ECO:0007669"/>
    <property type="project" value="UniProtKB-UniRule"/>
</dbReference>
<evidence type="ECO:0000256" key="6">
    <source>
        <dbReference type="ARBA" id="ARBA00022692"/>
    </source>
</evidence>
<dbReference type="InterPro" id="IPR032421">
    <property type="entry name" value="PMT_4TMC"/>
</dbReference>
<comment type="function">
    <text evidence="10">Protein O-mannosyltransferase that catalyzes the transfer of a single mannose residue from a polyprenol phospho-mannosyl lipidic donor to the hydroxyl group of selected serine and threonine residues in acceptor proteins.</text>
</comment>
<accession>B7K1D0</accession>
<keyword evidence="8 10" id="KW-0472">Membrane</keyword>
<feature type="transmembrane region" description="Helical" evidence="10">
    <location>
        <begin position="341"/>
        <end position="362"/>
    </location>
</feature>
<evidence type="ECO:0000256" key="9">
    <source>
        <dbReference type="ARBA" id="ARBA00093617"/>
    </source>
</evidence>
<dbReference type="CAZy" id="GT39">
    <property type="family name" value="Glycosyltransferase Family 39"/>
</dbReference>
<evidence type="ECO:0000256" key="5">
    <source>
        <dbReference type="ARBA" id="ARBA00022679"/>
    </source>
</evidence>
<comment type="similarity">
    <text evidence="3 10">Belongs to the glycosyltransferase 39 family.</text>
</comment>
<organism evidence="13 14">
    <name type="scientific">Rippkaea orientalis (strain PCC 8801 / RF-1)</name>
    <name type="common">Cyanothece sp. (strain PCC 8801)</name>
    <dbReference type="NCBI Taxonomy" id="41431"/>
    <lineage>
        <taxon>Bacteria</taxon>
        <taxon>Bacillati</taxon>
        <taxon>Cyanobacteriota</taxon>
        <taxon>Cyanophyceae</taxon>
        <taxon>Oscillatoriophycideae</taxon>
        <taxon>Chroococcales</taxon>
        <taxon>Aphanothecaceae</taxon>
        <taxon>Rippkaea</taxon>
        <taxon>Rippkaea orientalis</taxon>
    </lineage>
</organism>
<dbReference type="eggNOG" id="COG1928">
    <property type="taxonomic scope" value="Bacteria"/>
</dbReference>
<keyword evidence="10" id="KW-1003">Cell membrane</keyword>
<dbReference type="EMBL" id="CP001287">
    <property type="protein sequence ID" value="ACK66325.1"/>
    <property type="molecule type" value="Genomic_DNA"/>
</dbReference>
<dbReference type="UniPathway" id="UPA00378"/>
<dbReference type="KEGG" id="cyp:PCC8801_2306"/>
<protein>
    <recommendedName>
        <fullName evidence="9 10">Polyprenol-phosphate-mannose--protein mannosyltransferase</fullName>
        <ecNumber evidence="10">2.4.1.-</ecNumber>
    </recommendedName>
</protein>
<feature type="transmembrane region" description="Helical" evidence="10">
    <location>
        <begin position="398"/>
        <end position="420"/>
    </location>
</feature>
<keyword evidence="7 10" id="KW-1133">Transmembrane helix</keyword>
<dbReference type="EC" id="2.4.1.-" evidence="10"/>
<keyword evidence="14" id="KW-1185">Reference proteome</keyword>
<keyword evidence="4 10" id="KW-0328">Glycosyltransferase</keyword>
<evidence type="ECO:0000256" key="2">
    <source>
        <dbReference type="ARBA" id="ARBA00004922"/>
    </source>
</evidence>
<sequence>MSLPLPISPSPPPLKTLLLIFLISLALRFWNLGQFNQLVFDEVYYAKFANNYLTGTHFFNVHPPLSQYLIAIGIWLASHFPADADITNNLTGSLRSTISYRWLNALTGSFIPIIVGLIAYQLTYRRNYTIIAALFAACEGLFLVESRYALNNIYLVFFGLLGQLYFLISINKNKIIYLTISGLCFGLSASVKWNGLGFLLGIYLLIFIAWQKKLVDKYLNWVSKNRSNSLINDPDNPNFWSRITNIQPALLIFNLTIVPIFIYSLLWLPHLLINPEYDFFEVHQKSWSFHQRLGNNSEVHPYCSPWYTWVLMIRPMAYFYKTKQTEVGKIIYDVHGMGNPLLWWLSTAAIFSLLFLIIIQFFKQHKWNNQNNYLYSFILINYASNLLPWIGVSRCTFIYYYMGSYIFSWLALAWIVNLFLASQNRLYRRVGITIIILAILAFIFWMPIYLGMPLSQFGFNLRMFLPNWI</sequence>
<reference evidence="14" key="1">
    <citation type="journal article" date="2011" name="MBio">
        <title>Novel metabolic attributes of the genus Cyanothece, comprising a group of unicellular nitrogen-fixing Cyanobacteria.</title>
        <authorList>
            <person name="Bandyopadhyay A."/>
            <person name="Elvitigala T."/>
            <person name="Welsh E."/>
            <person name="Stockel J."/>
            <person name="Liberton M."/>
            <person name="Min H."/>
            <person name="Sherman L.A."/>
            <person name="Pakrasi H.B."/>
        </authorList>
    </citation>
    <scope>NUCLEOTIDE SEQUENCE [LARGE SCALE GENOMIC DNA]</scope>
    <source>
        <strain evidence="14">PCC 8801</strain>
    </source>
</reference>
<dbReference type="STRING" id="41431.PCC8801_2306"/>
<dbReference type="Pfam" id="PF16192">
    <property type="entry name" value="PMT_4TMC"/>
    <property type="match status" value="1"/>
</dbReference>
<dbReference type="Pfam" id="PF02366">
    <property type="entry name" value="PMT"/>
    <property type="match status" value="1"/>
</dbReference>
<keyword evidence="5 10" id="KW-0808">Transferase</keyword>
<evidence type="ECO:0000256" key="3">
    <source>
        <dbReference type="ARBA" id="ARBA00007222"/>
    </source>
</evidence>
<dbReference type="Proteomes" id="UP000008204">
    <property type="component" value="Chromosome"/>
</dbReference>
<gene>
    <name evidence="13" type="ordered locus">PCC8801_2306</name>
</gene>
<proteinExistence type="inferred from homology"/>
<feature type="transmembrane region" description="Helical" evidence="10">
    <location>
        <begin position="12"/>
        <end position="30"/>
    </location>
</feature>
<dbReference type="RefSeq" id="WP_012595593.1">
    <property type="nucleotide sequence ID" value="NC_011726.1"/>
</dbReference>
<dbReference type="InterPro" id="IPR027005">
    <property type="entry name" value="PMT-like"/>
</dbReference>
<comment type="pathway">
    <text evidence="2 10">Protein modification; protein glycosylation.</text>
</comment>
<evidence type="ECO:0000256" key="7">
    <source>
        <dbReference type="ARBA" id="ARBA00022989"/>
    </source>
</evidence>
<dbReference type="OrthoDB" id="9776737at2"/>
<feature type="transmembrane region" description="Helical" evidence="10">
    <location>
        <begin position="249"/>
        <end position="268"/>
    </location>
</feature>
<feature type="transmembrane region" description="Helical" evidence="10">
    <location>
        <begin position="102"/>
        <end position="122"/>
    </location>
</feature>